<dbReference type="CDD" id="cd00293">
    <property type="entry name" value="USP-like"/>
    <property type="match status" value="1"/>
</dbReference>
<evidence type="ECO:0000313" key="4">
    <source>
        <dbReference type="Proteomes" id="UP000059542"/>
    </source>
</evidence>
<dbReference type="EMBL" id="CP013909">
    <property type="protein sequence ID" value="ALW86725.1"/>
    <property type="molecule type" value="Genomic_DNA"/>
</dbReference>
<evidence type="ECO:0000259" key="2">
    <source>
        <dbReference type="Pfam" id="PF00582"/>
    </source>
</evidence>
<keyword evidence="4" id="KW-1185">Reference proteome</keyword>
<protein>
    <recommendedName>
        <fullName evidence="2">UspA domain-containing protein</fullName>
    </recommendedName>
</protein>
<organism evidence="3 4">
    <name type="scientific">Hymenobacter sedentarius</name>
    <dbReference type="NCBI Taxonomy" id="1411621"/>
    <lineage>
        <taxon>Bacteria</taxon>
        <taxon>Pseudomonadati</taxon>
        <taxon>Bacteroidota</taxon>
        <taxon>Cytophagia</taxon>
        <taxon>Cytophagales</taxon>
        <taxon>Hymenobacteraceae</taxon>
        <taxon>Hymenobacter</taxon>
    </lineage>
</organism>
<gene>
    <name evidence="3" type="ORF">AUC43_17555</name>
</gene>
<dbReference type="SUPFAM" id="SSF52402">
    <property type="entry name" value="Adenine nucleotide alpha hydrolases-like"/>
    <property type="match status" value="2"/>
</dbReference>
<dbReference type="InterPro" id="IPR006016">
    <property type="entry name" value="UspA"/>
</dbReference>
<feature type="domain" description="UspA" evidence="2">
    <location>
        <begin position="222"/>
        <end position="273"/>
    </location>
</feature>
<proteinExistence type="predicted"/>
<evidence type="ECO:0000256" key="1">
    <source>
        <dbReference type="SAM" id="MobiDB-lite"/>
    </source>
</evidence>
<accession>A0A0U4AT00</accession>
<name>A0A0U4AT00_9BACT</name>
<dbReference type="AlphaFoldDB" id="A0A0U4AT00"/>
<reference evidence="3 4" key="1">
    <citation type="submission" date="2015-12" db="EMBL/GenBank/DDBJ databases">
        <authorList>
            <person name="Shamseldin A."/>
            <person name="Moawad H."/>
            <person name="Abd El-Rahim W.M."/>
            <person name="Sadowsky M.J."/>
        </authorList>
    </citation>
    <scope>NUCLEOTIDE SEQUENCE [LARGE SCALE GENOMIC DNA]</scope>
    <source>
        <strain evidence="3 4">DG5B</strain>
    </source>
</reference>
<dbReference type="RefSeq" id="WP_068196688.1">
    <property type="nucleotide sequence ID" value="NZ_CP013909.1"/>
</dbReference>
<dbReference type="KEGG" id="hyg:AUC43_17555"/>
<dbReference type="Pfam" id="PF00582">
    <property type="entry name" value="Usp"/>
    <property type="match status" value="1"/>
</dbReference>
<feature type="region of interest" description="Disordered" evidence="1">
    <location>
        <begin position="276"/>
        <end position="299"/>
    </location>
</feature>
<sequence length="299" mass="31814">MSLALIVLTSFYPAAQQAVAYADALGCAVGGHVVLLHANRVTILDQYAFAGESWRRQELERDEEVEVLLAQQAARLRSPSTVEMATDLMPELAEDLISRHHPALFIIGRPDPDAAGPERLTPIVLDILRAAHMPVLLVPHGTPAADPPQRVLVAADGEAFGVAGPAAGVQQLLSSLGARVTVAHVSPLEDDDACARALKAVQDSGLLTGLADVDLQGFQFQHPISGILEAIRSTQADLVVVVARPRSYLGELFHKSVTAEVMHQSPVPVLVVPAAQPHGTDGKLPQPQDKYTVPWPGIS</sequence>
<dbReference type="Gene3D" id="3.40.50.12370">
    <property type="match status" value="1"/>
</dbReference>
<dbReference type="STRING" id="1411621.AUC43_17555"/>
<evidence type="ECO:0000313" key="3">
    <source>
        <dbReference type="EMBL" id="ALW86725.1"/>
    </source>
</evidence>
<dbReference type="OrthoDB" id="871451at2"/>
<dbReference type="Proteomes" id="UP000059542">
    <property type="component" value="Chromosome"/>
</dbReference>